<evidence type="ECO:0000256" key="6">
    <source>
        <dbReference type="ARBA" id="ARBA00023002"/>
    </source>
</evidence>
<evidence type="ECO:0000313" key="13">
    <source>
        <dbReference type="EMBL" id="VFQ74312.1"/>
    </source>
</evidence>
<keyword evidence="9" id="KW-0676">Redox-active center</keyword>
<feature type="transmembrane region" description="Helical" evidence="11">
    <location>
        <begin position="238"/>
        <end position="257"/>
    </location>
</feature>
<sequence>MPCSSAKSPELGTPTEGLPRLCTLLYCRGAVGHCNPIAEEVVVVAEKVVLSPRKLSCSPISKKYKILHQSTEELMASVTSVSWSPLFNNSSLLLFSRSNSLSPTLQFKGVCHRELVLLRSRSSSDKDIDVEKESKTELLSPPSSSDSSISSYTWCAFLGGIGFLETSYLTHVKLSGSDAFCHVVGGSCSNILNSSYSFVFGVPLPLMGMVAYGLVAVLGLQLGRKWLPLGVEEANAQFLLLGTTTSMAAASAYFLYILNTKFPGEWCLYCLTSSLLSFSLLYVTLKGLGIKEMKKELVLQLSVVLLVVVALHSSYNQHAPQLTSSEAAELPYFTTEITTHSSPYAISLAKHLSSVGARMYGAFWCSHCQDQKQMFGKEAAALLNYVECFPTGMKKGTTMALECELVKIEGFPMWVINGQVLNGEQKLSELAKVSGFQYDESSLAN</sequence>
<feature type="domain" description="Vitamin K epoxide reductase" evidence="12">
    <location>
        <begin position="148"/>
        <end position="288"/>
    </location>
</feature>
<name>A0A484LCY0_9ASTE</name>
<evidence type="ECO:0000256" key="3">
    <source>
        <dbReference type="ARBA" id="ARBA00022692"/>
    </source>
</evidence>
<evidence type="ECO:0000256" key="5">
    <source>
        <dbReference type="ARBA" id="ARBA00022989"/>
    </source>
</evidence>
<evidence type="ECO:0000256" key="7">
    <source>
        <dbReference type="ARBA" id="ARBA00023136"/>
    </source>
</evidence>
<protein>
    <recommendedName>
        <fullName evidence="12">Vitamin K epoxide reductase domain-containing protein</fullName>
    </recommendedName>
</protein>
<evidence type="ECO:0000256" key="4">
    <source>
        <dbReference type="ARBA" id="ARBA00022719"/>
    </source>
</evidence>
<dbReference type="PANTHER" id="PTHR34573">
    <property type="entry name" value="VKC DOMAIN-CONTAINING PROTEIN"/>
    <property type="match status" value="1"/>
</dbReference>
<evidence type="ECO:0000256" key="8">
    <source>
        <dbReference type="ARBA" id="ARBA00023157"/>
    </source>
</evidence>
<dbReference type="SUPFAM" id="SSF52833">
    <property type="entry name" value="Thioredoxin-like"/>
    <property type="match status" value="1"/>
</dbReference>
<feature type="transmembrane region" description="Helical" evidence="11">
    <location>
        <begin position="196"/>
        <end position="218"/>
    </location>
</feature>
<evidence type="ECO:0000256" key="11">
    <source>
        <dbReference type="SAM" id="Phobius"/>
    </source>
</evidence>
<reference evidence="13 14" key="1">
    <citation type="submission" date="2018-04" db="EMBL/GenBank/DDBJ databases">
        <authorList>
            <person name="Vogel A."/>
        </authorList>
    </citation>
    <scope>NUCLEOTIDE SEQUENCE [LARGE SCALE GENOMIC DNA]</scope>
</reference>
<dbReference type="PANTHER" id="PTHR34573:SF1">
    <property type="entry name" value="VITAMIN K EPOXIDE REDUCTASE DOMAIN-CONTAINING PROTEIN"/>
    <property type="match status" value="1"/>
</dbReference>
<comment type="subcellular location">
    <subcellularLocation>
        <location evidence="1">Membrane</location>
        <topology evidence="1">Multi-pass membrane protein</topology>
    </subcellularLocation>
</comment>
<evidence type="ECO:0000256" key="1">
    <source>
        <dbReference type="ARBA" id="ARBA00004141"/>
    </source>
</evidence>
<evidence type="ECO:0000259" key="12">
    <source>
        <dbReference type="SMART" id="SM00756"/>
    </source>
</evidence>
<feature type="compositionally biased region" description="Low complexity" evidence="10">
    <location>
        <begin position="140"/>
        <end position="149"/>
    </location>
</feature>
<evidence type="ECO:0000256" key="2">
    <source>
        <dbReference type="ARBA" id="ARBA00006214"/>
    </source>
</evidence>
<keyword evidence="3 11" id="KW-0812">Transmembrane</keyword>
<keyword evidence="4" id="KW-0874">Quinone</keyword>
<feature type="region of interest" description="Disordered" evidence="10">
    <location>
        <begin position="128"/>
        <end position="149"/>
    </location>
</feature>
<dbReference type="GO" id="GO:0048038">
    <property type="term" value="F:quinone binding"/>
    <property type="evidence" value="ECO:0007669"/>
    <property type="project" value="UniProtKB-KW"/>
</dbReference>
<keyword evidence="6" id="KW-0560">Oxidoreductase</keyword>
<dbReference type="InterPro" id="IPR012932">
    <property type="entry name" value="VKOR"/>
</dbReference>
<dbReference type="SMART" id="SM00756">
    <property type="entry name" value="VKc"/>
    <property type="match status" value="1"/>
</dbReference>
<dbReference type="Proteomes" id="UP000595140">
    <property type="component" value="Unassembled WGS sequence"/>
</dbReference>
<gene>
    <name evidence="13" type="ORF">CCAM_LOCUS16088</name>
</gene>
<comment type="similarity">
    <text evidence="2">Belongs to the VKOR family.</text>
</comment>
<feature type="transmembrane region" description="Helical" evidence="11">
    <location>
        <begin position="263"/>
        <end position="285"/>
    </location>
</feature>
<dbReference type="GO" id="GO:0016020">
    <property type="term" value="C:membrane"/>
    <property type="evidence" value="ECO:0007669"/>
    <property type="project" value="UniProtKB-SubCell"/>
</dbReference>
<dbReference type="GO" id="GO:0016491">
    <property type="term" value="F:oxidoreductase activity"/>
    <property type="evidence" value="ECO:0007669"/>
    <property type="project" value="UniProtKB-KW"/>
</dbReference>
<evidence type="ECO:0000256" key="9">
    <source>
        <dbReference type="ARBA" id="ARBA00023284"/>
    </source>
</evidence>
<dbReference type="EMBL" id="OOIL02001338">
    <property type="protein sequence ID" value="VFQ74312.1"/>
    <property type="molecule type" value="Genomic_DNA"/>
</dbReference>
<dbReference type="InterPro" id="IPR038354">
    <property type="entry name" value="VKOR_sf"/>
</dbReference>
<dbReference type="InterPro" id="IPR044698">
    <property type="entry name" value="VKOR/LTO1"/>
</dbReference>
<dbReference type="OrthoDB" id="343052at2759"/>
<dbReference type="Pfam" id="PF07884">
    <property type="entry name" value="VKOR"/>
    <property type="match status" value="1"/>
</dbReference>
<keyword evidence="8" id="KW-1015">Disulfide bond</keyword>
<dbReference type="InterPro" id="IPR036249">
    <property type="entry name" value="Thioredoxin-like_sf"/>
</dbReference>
<keyword evidence="7 11" id="KW-0472">Membrane</keyword>
<keyword evidence="5 11" id="KW-1133">Transmembrane helix</keyword>
<accession>A0A484LCY0</accession>
<organism evidence="13 14">
    <name type="scientific">Cuscuta campestris</name>
    <dbReference type="NCBI Taxonomy" id="132261"/>
    <lineage>
        <taxon>Eukaryota</taxon>
        <taxon>Viridiplantae</taxon>
        <taxon>Streptophyta</taxon>
        <taxon>Embryophyta</taxon>
        <taxon>Tracheophyta</taxon>
        <taxon>Spermatophyta</taxon>
        <taxon>Magnoliopsida</taxon>
        <taxon>eudicotyledons</taxon>
        <taxon>Gunneridae</taxon>
        <taxon>Pentapetalae</taxon>
        <taxon>asterids</taxon>
        <taxon>lamiids</taxon>
        <taxon>Solanales</taxon>
        <taxon>Convolvulaceae</taxon>
        <taxon>Cuscuteae</taxon>
        <taxon>Cuscuta</taxon>
        <taxon>Cuscuta subgen. Grammica</taxon>
        <taxon>Cuscuta sect. Cleistogrammica</taxon>
    </lineage>
</organism>
<dbReference type="Gene3D" id="1.20.1440.130">
    <property type="entry name" value="VKOR domain"/>
    <property type="match status" value="1"/>
</dbReference>
<proteinExistence type="inferred from homology"/>
<dbReference type="AlphaFoldDB" id="A0A484LCY0"/>
<dbReference type="Gene3D" id="3.40.30.10">
    <property type="entry name" value="Glutaredoxin"/>
    <property type="match status" value="1"/>
</dbReference>
<dbReference type="CDD" id="cd12916">
    <property type="entry name" value="VKOR_1"/>
    <property type="match status" value="1"/>
</dbReference>
<evidence type="ECO:0000256" key="10">
    <source>
        <dbReference type="SAM" id="MobiDB-lite"/>
    </source>
</evidence>
<keyword evidence="14" id="KW-1185">Reference proteome</keyword>
<evidence type="ECO:0000313" key="14">
    <source>
        <dbReference type="Proteomes" id="UP000595140"/>
    </source>
</evidence>